<dbReference type="Gene3D" id="3.60.20.10">
    <property type="entry name" value="Glutamine Phosphoribosylpyrophosphate, subunit 1, domain 1"/>
    <property type="match status" value="1"/>
</dbReference>
<dbReference type="InterPro" id="IPR017932">
    <property type="entry name" value="GATase_2_dom"/>
</dbReference>
<dbReference type="InterPro" id="IPR036485">
    <property type="entry name" value="Glu_synth_asu_C_sf"/>
</dbReference>
<evidence type="ECO:0000256" key="8">
    <source>
        <dbReference type="ARBA" id="ARBA00022723"/>
    </source>
</evidence>
<dbReference type="FunFam" id="3.60.20.10:FF:000001">
    <property type="entry name" value="Glutamate synthase, large subunit"/>
    <property type="match status" value="1"/>
</dbReference>
<keyword evidence="5" id="KW-0028">Amino-acid biosynthesis</keyword>
<name>A0A4R1RIK8_HYDET</name>
<comment type="cofactor">
    <cofactor evidence="3">
        <name>FAD</name>
        <dbReference type="ChEBI" id="CHEBI:57692"/>
    </cofactor>
</comment>
<keyword evidence="9" id="KW-0274">FAD</keyword>
<dbReference type="FunFam" id="3.20.20.70:FF:000031">
    <property type="entry name" value="Glutamate synthase 1 [NADH]"/>
    <property type="match status" value="1"/>
</dbReference>
<keyword evidence="13" id="KW-0411">Iron-sulfur</keyword>
<dbReference type="Pfam" id="PF01493">
    <property type="entry name" value="GXGXG"/>
    <property type="match status" value="1"/>
</dbReference>
<dbReference type="InterPro" id="IPR050711">
    <property type="entry name" value="ET-N_metabolism_enzyme"/>
</dbReference>
<evidence type="ECO:0000256" key="3">
    <source>
        <dbReference type="ARBA" id="ARBA00001974"/>
    </source>
</evidence>
<dbReference type="InterPro" id="IPR002489">
    <property type="entry name" value="Glu_synth_asu_C"/>
</dbReference>
<evidence type="ECO:0000256" key="4">
    <source>
        <dbReference type="ARBA" id="ARBA00009716"/>
    </source>
</evidence>
<keyword evidence="10" id="KW-0315">Glutamine amidotransferase</keyword>
<evidence type="ECO:0000256" key="7">
    <source>
        <dbReference type="ARBA" id="ARBA00022643"/>
    </source>
</evidence>
<evidence type="ECO:0000256" key="9">
    <source>
        <dbReference type="ARBA" id="ARBA00022827"/>
    </source>
</evidence>
<dbReference type="PROSITE" id="PS51278">
    <property type="entry name" value="GATASE_TYPE_2"/>
    <property type="match status" value="1"/>
</dbReference>
<dbReference type="InterPro" id="IPR029055">
    <property type="entry name" value="Ntn_hydrolases_N"/>
</dbReference>
<dbReference type="NCBIfam" id="NF008730">
    <property type="entry name" value="PRK11750.1"/>
    <property type="match status" value="1"/>
</dbReference>
<dbReference type="CDD" id="cd02808">
    <property type="entry name" value="GltS_FMN"/>
    <property type="match status" value="1"/>
</dbReference>
<dbReference type="InterPro" id="IPR006982">
    <property type="entry name" value="Glu_synth_centr_N"/>
</dbReference>
<keyword evidence="7" id="KW-0288">FMN</keyword>
<dbReference type="Proteomes" id="UP000295008">
    <property type="component" value="Unassembled WGS sequence"/>
</dbReference>
<dbReference type="Gene3D" id="3.20.20.70">
    <property type="entry name" value="Aldolase class I"/>
    <property type="match status" value="2"/>
</dbReference>
<dbReference type="Pfam" id="PF04898">
    <property type="entry name" value="Glu_syn_central"/>
    <property type="match status" value="1"/>
</dbReference>
<dbReference type="GO" id="GO:0006537">
    <property type="term" value="P:glutamate biosynthetic process"/>
    <property type="evidence" value="ECO:0007669"/>
    <property type="project" value="UniProtKB-KW"/>
</dbReference>
<dbReference type="InterPro" id="IPR002932">
    <property type="entry name" value="Glu_synthdom"/>
</dbReference>
<organism evidence="19 20">
    <name type="scientific">Hydrogenispora ethanolica</name>
    <dbReference type="NCBI Taxonomy" id="1082276"/>
    <lineage>
        <taxon>Bacteria</taxon>
        <taxon>Bacillati</taxon>
        <taxon>Bacillota</taxon>
        <taxon>Hydrogenispora</taxon>
    </lineage>
</organism>
<dbReference type="GO" id="GO:0051538">
    <property type="term" value="F:3 iron, 4 sulfur cluster binding"/>
    <property type="evidence" value="ECO:0007669"/>
    <property type="project" value="UniProtKB-KW"/>
</dbReference>
<keyword evidence="12" id="KW-0408">Iron</keyword>
<dbReference type="EMBL" id="SLUN01000016">
    <property type="protein sequence ID" value="TCL65935.1"/>
    <property type="molecule type" value="Genomic_DNA"/>
</dbReference>
<comment type="caution">
    <text evidence="19">The sequence shown here is derived from an EMBL/GenBank/DDBJ whole genome shotgun (WGS) entry which is preliminary data.</text>
</comment>
<evidence type="ECO:0000256" key="10">
    <source>
        <dbReference type="ARBA" id="ARBA00022962"/>
    </source>
</evidence>
<dbReference type="GO" id="GO:0019676">
    <property type="term" value="P:ammonia assimilation cycle"/>
    <property type="evidence" value="ECO:0007669"/>
    <property type="project" value="TreeGrafter"/>
</dbReference>
<feature type="region of interest" description="Disordered" evidence="17">
    <location>
        <begin position="909"/>
        <end position="928"/>
    </location>
</feature>
<dbReference type="OrthoDB" id="9758182at2"/>
<protein>
    <submittedName>
        <fullName evidence="19">Glutamate synthase (Ferredoxin)</fullName>
    </submittedName>
</protein>
<evidence type="ECO:0000256" key="2">
    <source>
        <dbReference type="ARBA" id="ARBA00001927"/>
    </source>
</evidence>
<keyword evidence="6" id="KW-0285">Flavoprotein</keyword>
<evidence type="ECO:0000256" key="15">
    <source>
        <dbReference type="ARBA" id="ARBA00023291"/>
    </source>
</evidence>
<dbReference type="PANTHER" id="PTHR11938">
    <property type="entry name" value="FAD NADPH DEHYDROGENASE/OXIDOREDUCTASE"/>
    <property type="match status" value="1"/>
</dbReference>
<dbReference type="Pfam" id="PF01645">
    <property type="entry name" value="Glu_synthase"/>
    <property type="match status" value="1"/>
</dbReference>
<proteinExistence type="inferred from homology"/>
<dbReference type="CDD" id="cd00982">
    <property type="entry name" value="gltB_C"/>
    <property type="match status" value="1"/>
</dbReference>
<keyword evidence="11" id="KW-0560">Oxidoreductase</keyword>
<evidence type="ECO:0000256" key="6">
    <source>
        <dbReference type="ARBA" id="ARBA00022630"/>
    </source>
</evidence>
<evidence type="ECO:0000259" key="18">
    <source>
        <dbReference type="PROSITE" id="PS51278"/>
    </source>
</evidence>
<sequence length="1531" mass="168018">MKRDGIPQRQGLYDPQHEHDACGIGFVVNIKGLQSHQIVQQGLTVLCNLDHRGARGAEPNTGDGAGILLQIPHRFLRNACAGLGFELPEPQAYAVGMVFLPPDAEARQACEQLFNELVAEEGQQLLGWRTVPTDGATLGSSARVCQPCIRQVFIQRGSDQRDDLSFERKLYVIRKRAEKAIRYSGMNGGHFFYVASLSARTIVYKGMLTPEQVIAFFPDLSDPAVESALAVVHSRFSTNTFPSWERAHPNRYLIHNGEINTLRGNINWMHARESMFQSTLFGPDIDKVRPVISPDGSDSSMFDECLEFLMLSGRSLPHAMMMMIPEPWSKHESMDPAKRAFYEYHSCLMEPWDGPAAMAFSDGKIVGAVLDRNGLRPARYYVTKNDLVILASEVGVVDLPPQEIAYKGRLQPGRMLLIDTGAGRIIADEELKQSLAQALPYQEWLDRYLLSLADLPEAPASIKLDHAALLRRQRGFGYTYEELRKILAPMAQDAVEPTGAMGTDIPLAVLSDQPQLLYNYFKQLFAQVTNPPIDALREEIVTGTESYLGSEGNILDPQPQSCHQIKLEIPILTNGELARLAHLDGPDFKAVTLPMLFPASEGGSGLERALDRLCQEASRQIAAGANILILSDRGVDRELAPIPALLAVAGLHHHLIREQVRTQVSLVVESGEPREVHHFALLLGYGASAINPYLAFETVDQLIREELLSGIDQAKAVKNYIKAVVKGIVKVLSKMGISTIQSYQGAQIFEAVGLNQTVIDRYFSWTPSRVGGIGLDIIAREALLRHEEAFGERQAGPATLESGGVYQWRKDGEYHLYNPETIHTLQQACWNEDYSLYKQYATLISGESGQQSTLRGLLEFKDRQPIPLEEVESVDAICRRFKTGAMSYGSISQEAHECLAVAMNRLGGKSNTGEGGEDPARFQPEANGDSRCSAIKQVASGRFGVTSEYLVNAREIQIKMAQGAKPGEGGQLPGRKVYPWVAKTRHSTPGVGLISPPPHHDIYSIEDLAELIHDLKNANRQARISVKLVSEVGVGTVAAGVAKGRADLILISGYDGGTGASPRTSIRHAGLPWELGLAETHQTLLLNNLRSRVVLEADGKLMNGRDVAIAALLGAEEFGFATLPLVAMGCVMMRVCNLDTCPVGVATQNPELRKKFKGRPEYVVNLMRFIAQDLREIMAELGFRTIDEMIGRTDKLQPKRDIKHWKAKYLDFTNILYQPEVGPEVGRYCQISQNHQLDQALDHRTLLEKCAPALQDGTPVEVAVAIRNTNRVVGTMLGSEITQRFGAKGLPEDTIRLRLEGSAGQSFGAFVPPGVTLNLTGDANDYLGKGLSGGKIIVQPPAAASFRPEENIIIGNVAFYGATSGEAYIRGLAGERFCVRNSGVKAVVEGVGDHGCEYMTGGRVVILGPTGRNFAAGMSGGVAYVLDESGDFKHRCNPEMVDLQSLADAAEIQEVKTLVERHAAFTGSERARRILAHWPEYLPRFVRVIPRDYQRVLQALHDLQASGVSPEEAFMLAFEANKSDLKRVSGS</sequence>
<evidence type="ECO:0000313" key="20">
    <source>
        <dbReference type="Proteomes" id="UP000295008"/>
    </source>
</evidence>
<evidence type="ECO:0000256" key="1">
    <source>
        <dbReference type="ARBA" id="ARBA00001917"/>
    </source>
</evidence>
<dbReference type="SUPFAM" id="SSF69336">
    <property type="entry name" value="Alpha subunit of glutamate synthase, C-terminal domain"/>
    <property type="match status" value="1"/>
</dbReference>
<comment type="similarity">
    <text evidence="4">Belongs to the glutamate synthase family.</text>
</comment>
<keyword evidence="8" id="KW-0479">Metal-binding</keyword>
<accession>A0A4R1RIK8</accession>
<dbReference type="InterPro" id="IPR013785">
    <property type="entry name" value="Aldolase_TIM"/>
</dbReference>
<evidence type="ECO:0000256" key="5">
    <source>
        <dbReference type="ARBA" id="ARBA00022605"/>
    </source>
</evidence>
<evidence type="ECO:0000256" key="16">
    <source>
        <dbReference type="ARBA" id="ARBA00029440"/>
    </source>
</evidence>
<keyword evidence="20" id="KW-1185">Reference proteome</keyword>
<dbReference type="CDD" id="cd00713">
    <property type="entry name" value="GltS"/>
    <property type="match status" value="1"/>
</dbReference>
<gene>
    <name evidence="19" type="ORF">EDC14_101665</name>
</gene>
<dbReference type="GO" id="GO:0015930">
    <property type="term" value="F:glutamate synthase activity"/>
    <property type="evidence" value="ECO:0007669"/>
    <property type="project" value="InterPro"/>
</dbReference>
<dbReference type="GO" id="GO:0046872">
    <property type="term" value="F:metal ion binding"/>
    <property type="evidence" value="ECO:0007669"/>
    <property type="project" value="UniProtKB-KW"/>
</dbReference>
<evidence type="ECO:0000256" key="14">
    <source>
        <dbReference type="ARBA" id="ARBA00023164"/>
    </source>
</evidence>
<evidence type="ECO:0000313" key="19">
    <source>
        <dbReference type="EMBL" id="TCL65935.1"/>
    </source>
</evidence>
<evidence type="ECO:0000256" key="12">
    <source>
        <dbReference type="ARBA" id="ARBA00023004"/>
    </source>
</evidence>
<evidence type="ECO:0000256" key="13">
    <source>
        <dbReference type="ARBA" id="ARBA00023014"/>
    </source>
</evidence>
<dbReference type="FunFam" id="3.20.20.70:FF:000053">
    <property type="entry name" value="Glutamate synthase large subunit"/>
    <property type="match status" value="1"/>
</dbReference>
<dbReference type="SUPFAM" id="SSF51395">
    <property type="entry name" value="FMN-linked oxidoreductases"/>
    <property type="match status" value="1"/>
</dbReference>
<dbReference type="RefSeq" id="WP_132014895.1">
    <property type="nucleotide sequence ID" value="NZ_SLUN01000016.1"/>
</dbReference>
<dbReference type="Pfam" id="PF00310">
    <property type="entry name" value="GATase_2"/>
    <property type="match status" value="1"/>
</dbReference>
<feature type="domain" description="Glutamine amidotransferase type-2" evidence="18">
    <location>
        <begin position="22"/>
        <end position="421"/>
    </location>
</feature>
<comment type="cofactor">
    <cofactor evidence="2">
        <name>[3Fe-4S] cluster</name>
        <dbReference type="ChEBI" id="CHEBI:21137"/>
    </cofactor>
</comment>
<dbReference type="SUPFAM" id="SSF56235">
    <property type="entry name" value="N-terminal nucleophile aminohydrolases (Ntn hydrolases)"/>
    <property type="match status" value="1"/>
</dbReference>
<comment type="pathway">
    <text evidence="16">Amino-acid biosynthesis.</text>
</comment>
<dbReference type="FunFam" id="2.160.20.60:FF:000001">
    <property type="entry name" value="Glutamate synthase, large subunit"/>
    <property type="match status" value="1"/>
</dbReference>
<keyword evidence="15" id="KW-0003">3Fe-4S</keyword>
<keyword evidence="14" id="KW-0314">Glutamate biosynthesis</keyword>
<dbReference type="PANTHER" id="PTHR11938:SF133">
    <property type="entry name" value="GLUTAMATE SYNTHASE (NADH)"/>
    <property type="match status" value="1"/>
</dbReference>
<reference evidence="19 20" key="1">
    <citation type="submission" date="2019-03" db="EMBL/GenBank/DDBJ databases">
        <title>Genomic Encyclopedia of Type Strains, Phase IV (KMG-IV): sequencing the most valuable type-strain genomes for metagenomic binning, comparative biology and taxonomic classification.</title>
        <authorList>
            <person name="Goeker M."/>
        </authorList>
    </citation>
    <scope>NUCLEOTIDE SEQUENCE [LARGE SCALE GENOMIC DNA]</scope>
    <source>
        <strain evidence="19 20">LX-B</strain>
    </source>
</reference>
<dbReference type="Gene3D" id="2.160.20.60">
    <property type="entry name" value="Glutamate synthase, alpha subunit, C-terminal domain"/>
    <property type="match status" value="1"/>
</dbReference>
<comment type="cofactor">
    <cofactor evidence="1">
        <name>FMN</name>
        <dbReference type="ChEBI" id="CHEBI:58210"/>
    </cofactor>
</comment>
<evidence type="ECO:0000256" key="11">
    <source>
        <dbReference type="ARBA" id="ARBA00023002"/>
    </source>
</evidence>
<evidence type="ECO:0000256" key="17">
    <source>
        <dbReference type="SAM" id="MobiDB-lite"/>
    </source>
</evidence>